<dbReference type="AlphaFoldDB" id="A0A2P2ND69"/>
<dbReference type="EMBL" id="GGEC01059937">
    <property type="protein sequence ID" value="MBX40421.1"/>
    <property type="molecule type" value="Transcribed_RNA"/>
</dbReference>
<accession>A0A2P2ND69</accession>
<name>A0A2P2ND69_RHIMU</name>
<sequence>MSTEDIYYKSIDNHKNKYPLLDQTYSMGLKVEEREIEILKGMSS</sequence>
<protein>
    <submittedName>
        <fullName evidence="1">Uncharacterized protein</fullName>
    </submittedName>
</protein>
<evidence type="ECO:0000313" key="1">
    <source>
        <dbReference type="EMBL" id="MBX40421.1"/>
    </source>
</evidence>
<proteinExistence type="predicted"/>
<reference evidence="1" key="1">
    <citation type="submission" date="2018-02" db="EMBL/GenBank/DDBJ databases">
        <title>Rhizophora mucronata_Transcriptome.</title>
        <authorList>
            <person name="Meera S.P."/>
            <person name="Sreeshan A."/>
            <person name="Augustine A."/>
        </authorList>
    </citation>
    <scope>NUCLEOTIDE SEQUENCE</scope>
    <source>
        <tissue evidence="1">Leaf</tissue>
    </source>
</reference>
<organism evidence="1">
    <name type="scientific">Rhizophora mucronata</name>
    <name type="common">Asiatic mangrove</name>
    <dbReference type="NCBI Taxonomy" id="61149"/>
    <lineage>
        <taxon>Eukaryota</taxon>
        <taxon>Viridiplantae</taxon>
        <taxon>Streptophyta</taxon>
        <taxon>Embryophyta</taxon>
        <taxon>Tracheophyta</taxon>
        <taxon>Spermatophyta</taxon>
        <taxon>Magnoliopsida</taxon>
        <taxon>eudicotyledons</taxon>
        <taxon>Gunneridae</taxon>
        <taxon>Pentapetalae</taxon>
        <taxon>rosids</taxon>
        <taxon>fabids</taxon>
        <taxon>Malpighiales</taxon>
        <taxon>Rhizophoraceae</taxon>
        <taxon>Rhizophora</taxon>
    </lineage>
</organism>